<sequence length="261" mass="29152">MRALKFKLSGATAFFKKPDVNSFAYFTYGHIHKIAVLGILGSVLGLGGYAAQAERKKGKRAAGKKAAGKNTENTDEYPEFYQVLKGGKISILPQKGYFTKKLQVFNNSVGYASREKGGNLITREQWLENPCWHIYVLEDGLPEEVFSRLGEYMTASRCVYMPYLGKNDHSAVIEECGVVELKKAGGSRIDSIFIKGAAVLGENTLDEDELEFWYSEVMPVGLNGCYNFYEFEQLMMTNRSVSNVAQMPDVYECGGRVLAFF</sequence>
<proteinExistence type="predicted"/>
<dbReference type="RefSeq" id="WP_114298776.1">
    <property type="nucleotide sequence ID" value="NZ_QPJT01000020.1"/>
</dbReference>
<gene>
    <name evidence="3" type="ORF">DFR58_1204</name>
</gene>
<name>A0A369AUE4_9FIRM</name>
<keyword evidence="1" id="KW-0051">Antiviral defense</keyword>
<keyword evidence="2" id="KW-1133">Transmembrane helix</keyword>
<dbReference type="InterPro" id="IPR013422">
    <property type="entry name" value="CRISPR-assoc_prot_Cas5_N"/>
</dbReference>
<keyword evidence="4" id="KW-1185">Reference proteome</keyword>
<dbReference type="NCBIfam" id="TIGR02593">
    <property type="entry name" value="CRISPR_cas5"/>
    <property type="match status" value="1"/>
</dbReference>
<protein>
    <submittedName>
        <fullName evidence="3">CRISPR-associated protein Cas5h</fullName>
    </submittedName>
</protein>
<evidence type="ECO:0000256" key="1">
    <source>
        <dbReference type="ARBA" id="ARBA00023118"/>
    </source>
</evidence>
<organism evidence="3 4">
    <name type="scientific">Anaerobacterium chartisolvens</name>
    <dbReference type="NCBI Taxonomy" id="1297424"/>
    <lineage>
        <taxon>Bacteria</taxon>
        <taxon>Bacillati</taxon>
        <taxon>Bacillota</taxon>
        <taxon>Clostridia</taxon>
        <taxon>Eubacteriales</taxon>
        <taxon>Oscillospiraceae</taxon>
        <taxon>Anaerobacterium</taxon>
    </lineage>
</organism>
<keyword evidence="2" id="KW-0472">Membrane</keyword>
<evidence type="ECO:0000256" key="2">
    <source>
        <dbReference type="SAM" id="Phobius"/>
    </source>
</evidence>
<reference evidence="3 4" key="1">
    <citation type="submission" date="2018-07" db="EMBL/GenBank/DDBJ databases">
        <title>Genomic Encyclopedia of Type Strains, Phase IV (KMG-IV): sequencing the most valuable type-strain genomes for metagenomic binning, comparative biology and taxonomic classification.</title>
        <authorList>
            <person name="Goeker M."/>
        </authorList>
    </citation>
    <scope>NUCLEOTIDE SEQUENCE [LARGE SCALE GENOMIC DNA]</scope>
    <source>
        <strain evidence="3 4">DSM 27016</strain>
    </source>
</reference>
<dbReference type="Proteomes" id="UP000253034">
    <property type="component" value="Unassembled WGS sequence"/>
</dbReference>
<dbReference type="NCBIfam" id="TIGR02592">
    <property type="entry name" value="cas_Cas5h"/>
    <property type="match status" value="1"/>
</dbReference>
<evidence type="ECO:0000313" key="3">
    <source>
        <dbReference type="EMBL" id="RCX12705.1"/>
    </source>
</evidence>
<dbReference type="GO" id="GO:0051607">
    <property type="term" value="P:defense response to virus"/>
    <property type="evidence" value="ECO:0007669"/>
    <property type="project" value="UniProtKB-KW"/>
</dbReference>
<comment type="caution">
    <text evidence="3">The sequence shown here is derived from an EMBL/GenBank/DDBJ whole genome shotgun (WGS) entry which is preliminary data.</text>
</comment>
<keyword evidence="2" id="KW-0812">Transmembrane</keyword>
<feature type="transmembrane region" description="Helical" evidence="2">
    <location>
        <begin position="31"/>
        <end position="51"/>
    </location>
</feature>
<dbReference type="InterPro" id="IPR013421">
    <property type="entry name" value="CRISPR-assoc_prot_Cas5_HALMA"/>
</dbReference>
<dbReference type="EMBL" id="QPJT01000020">
    <property type="protein sequence ID" value="RCX12705.1"/>
    <property type="molecule type" value="Genomic_DNA"/>
</dbReference>
<evidence type="ECO:0000313" key="4">
    <source>
        <dbReference type="Proteomes" id="UP000253034"/>
    </source>
</evidence>
<dbReference type="OrthoDB" id="5363158at2"/>
<dbReference type="AlphaFoldDB" id="A0A369AUE4"/>
<accession>A0A369AUE4</accession>